<dbReference type="GO" id="GO:0004029">
    <property type="term" value="F:aldehyde dehydrogenase (NAD+) activity"/>
    <property type="evidence" value="ECO:0007669"/>
    <property type="project" value="TreeGrafter"/>
</dbReference>
<dbReference type="InterPro" id="IPR051783">
    <property type="entry name" value="NAD(P)-dependent_oxidoreduct"/>
</dbReference>
<keyword evidence="3" id="KW-1185">Reference proteome</keyword>
<feature type="domain" description="NAD(P)-binding" evidence="1">
    <location>
        <begin position="7"/>
        <end position="161"/>
    </location>
</feature>
<dbReference type="EMBL" id="NBSH01000001">
    <property type="protein sequence ID" value="ORX41070.1"/>
    <property type="molecule type" value="Genomic_DNA"/>
</dbReference>
<dbReference type="PANTHER" id="PTHR48079:SF9">
    <property type="entry name" value="PUTATIVE-RELATED"/>
    <property type="match status" value="1"/>
</dbReference>
<reference evidence="2 3" key="1">
    <citation type="submission" date="2017-03" db="EMBL/GenBank/DDBJ databases">
        <title>Widespread Adenine N6-methylation of Active Genes in Fungi.</title>
        <authorList>
            <consortium name="DOE Joint Genome Institute"/>
            <person name="Mondo S.J."/>
            <person name="Dannebaum R.O."/>
            <person name="Kuo R.C."/>
            <person name="Louie K.B."/>
            <person name="Bewick A.J."/>
            <person name="Labutti K."/>
            <person name="Haridas S."/>
            <person name="Kuo A."/>
            <person name="Salamov A."/>
            <person name="Ahrendt S.R."/>
            <person name="Lau R."/>
            <person name="Bowen B.P."/>
            <person name="Lipzen A."/>
            <person name="Sullivan W."/>
            <person name="Andreopoulos W.B."/>
            <person name="Clum A."/>
            <person name="Lindquist E."/>
            <person name="Daum C."/>
            <person name="Northen T.R."/>
            <person name="Ramamoorthy G."/>
            <person name="Schmitz R.J."/>
            <person name="Gryganskyi A."/>
            <person name="Culley D."/>
            <person name="Magnuson J."/>
            <person name="James T.Y."/>
            <person name="O'Malley M.A."/>
            <person name="Stajich J.E."/>
            <person name="Spatafora J.W."/>
            <person name="Visel A."/>
            <person name="Grigoriev I.V."/>
        </authorList>
    </citation>
    <scope>NUCLEOTIDE SEQUENCE [LARGE SCALE GENOMIC DNA]</scope>
    <source>
        <strain evidence="2 3">NRRL Y-17943</strain>
    </source>
</reference>
<dbReference type="InterPro" id="IPR036291">
    <property type="entry name" value="NAD(P)-bd_dom_sf"/>
</dbReference>
<proteinExistence type="predicted"/>
<dbReference type="OrthoDB" id="10000533at2759"/>
<dbReference type="InterPro" id="IPR016040">
    <property type="entry name" value="NAD(P)-bd_dom"/>
</dbReference>
<dbReference type="PANTHER" id="PTHR48079">
    <property type="entry name" value="PROTEIN YEEZ"/>
    <property type="match status" value="1"/>
</dbReference>
<name>A0A1Y1UST1_9TREE</name>
<dbReference type="InParanoid" id="A0A1Y1UST1"/>
<dbReference type="Gene3D" id="3.40.50.720">
    <property type="entry name" value="NAD(P)-binding Rossmann-like Domain"/>
    <property type="match status" value="1"/>
</dbReference>
<accession>A0A1Y1UST1</accession>
<evidence type="ECO:0000313" key="2">
    <source>
        <dbReference type="EMBL" id="ORX41070.1"/>
    </source>
</evidence>
<gene>
    <name evidence="2" type="ORF">BD324DRAFT_647967</name>
</gene>
<dbReference type="AlphaFoldDB" id="A0A1Y1UST1"/>
<dbReference type="Pfam" id="PF13460">
    <property type="entry name" value="NAD_binding_10"/>
    <property type="match status" value="1"/>
</dbReference>
<evidence type="ECO:0000259" key="1">
    <source>
        <dbReference type="Pfam" id="PF13460"/>
    </source>
</evidence>
<organism evidence="2 3">
    <name type="scientific">Kockovaella imperatae</name>
    <dbReference type="NCBI Taxonomy" id="4999"/>
    <lineage>
        <taxon>Eukaryota</taxon>
        <taxon>Fungi</taxon>
        <taxon>Dikarya</taxon>
        <taxon>Basidiomycota</taxon>
        <taxon>Agaricomycotina</taxon>
        <taxon>Tremellomycetes</taxon>
        <taxon>Tremellales</taxon>
        <taxon>Cuniculitremaceae</taxon>
        <taxon>Kockovaella</taxon>
    </lineage>
</organism>
<dbReference type="Proteomes" id="UP000193218">
    <property type="component" value="Unassembled WGS sequence"/>
</dbReference>
<comment type="caution">
    <text evidence="2">The sequence shown here is derived from an EMBL/GenBank/DDBJ whole genome shotgun (WGS) entry which is preliminary data.</text>
</comment>
<dbReference type="SUPFAM" id="SSF51735">
    <property type="entry name" value="NAD(P)-binding Rossmann-fold domains"/>
    <property type="match status" value="1"/>
</dbReference>
<dbReference type="GO" id="GO:0005737">
    <property type="term" value="C:cytoplasm"/>
    <property type="evidence" value="ECO:0007669"/>
    <property type="project" value="TreeGrafter"/>
</dbReference>
<evidence type="ECO:0000313" key="3">
    <source>
        <dbReference type="Proteomes" id="UP000193218"/>
    </source>
</evidence>
<dbReference type="RefSeq" id="XP_021874749.1">
    <property type="nucleotide sequence ID" value="XM_022017753.1"/>
</dbReference>
<sequence>MKVFLTGASGRLGTAIIPHLVARGHTVTGLVRSPESADKIERLGAIPVRGTLDDNDLLFEQARSHDAVIHCAFDGKSDRSTESDREWEIVQLFASALEGTAKRFLISSGVAAFSGDQVARTEHDALPSMGKRSDTGNAVLKLKDRGITSIVVRLATLTHDANLAHPFLGAFVKMADTFGYIPYVGDGTNRWSACNSEDAGLLYVLAMEKGEPGISVHPVQETLPFRDIAEALARRTGKTAGSITPEQAKEAGFLGGFMGRDQNISWQWTEETFDWEAKGQTLLDEIASAPEGWLP</sequence>
<dbReference type="GeneID" id="33559562"/>
<dbReference type="STRING" id="4999.A0A1Y1UST1"/>
<protein>
    <recommendedName>
        <fullName evidence="1">NAD(P)-binding domain-containing protein</fullName>
    </recommendedName>
</protein>